<reference evidence="1" key="1">
    <citation type="submission" date="2021-06" db="EMBL/GenBank/DDBJ databases">
        <authorList>
            <person name="Kallberg Y."/>
            <person name="Tangrot J."/>
            <person name="Rosling A."/>
        </authorList>
    </citation>
    <scope>NUCLEOTIDE SEQUENCE</scope>
    <source>
        <strain evidence="1">CL356</strain>
    </source>
</reference>
<accession>A0ACA9QGT1</accession>
<evidence type="ECO:0000313" key="2">
    <source>
        <dbReference type="Proteomes" id="UP000789525"/>
    </source>
</evidence>
<protein>
    <submittedName>
        <fullName evidence="1">9281_t:CDS:1</fullName>
    </submittedName>
</protein>
<gene>
    <name evidence="1" type="ORF">ACOLOM_LOCUS12523</name>
</gene>
<proteinExistence type="predicted"/>
<evidence type="ECO:0000313" key="1">
    <source>
        <dbReference type="EMBL" id="CAG8747452.1"/>
    </source>
</evidence>
<dbReference type="Proteomes" id="UP000789525">
    <property type="component" value="Unassembled WGS sequence"/>
</dbReference>
<feature type="non-terminal residue" evidence="1">
    <location>
        <position position="200"/>
    </location>
</feature>
<comment type="caution">
    <text evidence="1">The sequence shown here is derived from an EMBL/GenBank/DDBJ whole genome shotgun (WGS) entry which is preliminary data.</text>
</comment>
<keyword evidence="2" id="KW-1185">Reference proteome</keyword>
<sequence length="200" mass="22996">MYLHPSVLPQICELVYPYTPPKEPCHLAPIATWADRIRGLGQYRWAAPFHYVGGLNDWPPSNCVFGEEGWEGKDGVNVLGGIWNTTRWLKDGNRNPGEAVKFLIHFLGDLHMPLHLTARERGGNNIKVHFHHRITNLHSVWDGRLISNAILDTPHNYTRPLPSPQIENALRGAIYDPYIRSILWEGLTHQWKDDLEEWIS</sequence>
<organism evidence="1 2">
    <name type="scientific">Acaulospora colombiana</name>
    <dbReference type="NCBI Taxonomy" id="27376"/>
    <lineage>
        <taxon>Eukaryota</taxon>
        <taxon>Fungi</taxon>
        <taxon>Fungi incertae sedis</taxon>
        <taxon>Mucoromycota</taxon>
        <taxon>Glomeromycotina</taxon>
        <taxon>Glomeromycetes</taxon>
        <taxon>Diversisporales</taxon>
        <taxon>Acaulosporaceae</taxon>
        <taxon>Acaulospora</taxon>
    </lineage>
</organism>
<dbReference type="EMBL" id="CAJVPT010051221">
    <property type="protein sequence ID" value="CAG8747452.1"/>
    <property type="molecule type" value="Genomic_DNA"/>
</dbReference>
<name>A0ACA9QGT1_9GLOM</name>